<evidence type="ECO:0000313" key="2">
    <source>
        <dbReference type="Proteomes" id="UP000004650"/>
    </source>
</evidence>
<reference evidence="1 2" key="2">
    <citation type="submission" date="2013-10" db="EMBL/GenBank/DDBJ databases">
        <title>The Genome Sequence of Fusobacterium nucleatum subsp. animalis D11.</title>
        <authorList>
            <consortium name="The Broad Institute Genomics Platform"/>
            <person name="Earl A."/>
            <person name="Ward D."/>
            <person name="Feldgarden M."/>
            <person name="Gevers D."/>
            <person name="Kostic A."/>
            <person name="Garrett W."/>
            <person name="Young S.K."/>
            <person name="Zeng Q."/>
            <person name="Gargeya S."/>
            <person name="Fitzgerald M."/>
            <person name="Abouelleil A."/>
            <person name="Alvarado L."/>
            <person name="Berlin A.M."/>
            <person name="Chapman S.B."/>
            <person name="Gainer-Dewar J."/>
            <person name="Goldberg J."/>
            <person name="Gnerre S."/>
            <person name="Griggs A."/>
            <person name="Gujja S."/>
            <person name="Hansen M."/>
            <person name="Howarth C."/>
            <person name="Imamovic A."/>
            <person name="Ireland A."/>
            <person name="Larimer J."/>
            <person name="McCowan C."/>
            <person name="Murphy C."/>
            <person name="Pearson M."/>
            <person name="Poon T.W."/>
            <person name="Priest M."/>
            <person name="Roberts A."/>
            <person name="Saif S."/>
            <person name="Shea T."/>
            <person name="Sykes S."/>
            <person name="Wortman J."/>
            <person name="Nusbaum C."/>
            <person name="Birren B."/>
        </authorList>
    </citation>
    <scope>NUCLEOTIDE SEQUENCE [LARGE SCALE GENOMIC DNA]</scope>
    <source>
        <strain evidence="1 2">D11</strain>
    </source>
</reference>
<dbReference type="AlphaFoldDB" id="D6BCZ0"/>
<dbReference type="EMBL" id="ACDS02000074">
    <property type="protein sequence ID" value="EFD80037.2"/>
    <property type="molecule type" value="Genomic_DNA"/>
</dbReference>
<proteinExistence type="predicted"/>
<evidence type="ECO:0000313" key="1">
    <source>
        <dbReference type="EMBL" id="EFD80037.2"/>
    </source>
</evidence>
<reference evidence="2" key="1">
    <citation type="submission" date="2009-02" db="EMBL/GenBank/DDBJ databases">
        <title>The Genome Sequence of Shigella sp. D9.</title>
        <authorList>
            <consortium name="The Broad Institute Genome Sequencing Platform"/>
            <person name="Ward D."/>
            <person name="Young S.K."/>
            <person name="Kodira C.D."/>
            <person name="Zeng Q."/>
            <person name="Koehrsen M."/>
            <person name="Alvarado L."/>
            <person name="Berlin A."/>
            <person name="Borenstein D."/>
            <person name="Chen Z."/>
            <person name="Engels R."/>
            <person name="Freedman E."/>
            <person name="Gellesch M."/>
            <person name="Goldberg J."/>
            <person name="Griggs A."/>
            <person name="Gujja S."/>
            <person name="Heiman D."/>
            <person name="Hepburn T."/>
            <person name="Howarth C."/>
            <person name="Jen D."/>
            <person name="Larson L."/>
            <person name="Lewis B."/>
            <person name="Mehta T."/>
            <person name="Park D."/>
            <person name="Pearson M."/>
            <person name="Roberts A."/>
            <person name="Saif S."/>
            <person name="Shea T."/>
            <person name="Shenoy N."/>
            <person name="Sisk P."/>
            <person name="Stolte C."/>
            <person name="Sykes S."/>
            <person name="Walk T."/>
            <person name="White J."/>
            <person name="Yandava C."/>
            <person name="Allen-Vercoe E."/>
            <person name="Strauss J."/>
            <person name="Sibley C."/>
            <person name="White A."/>
            <person name="Ambrose C."/>
            <person name="Lander E."/>
            <person name="Nusbaum C."/>
            <person name="Galagan J."/>
            <person name="Birren B."/>
        </authorList>
    </citation>
    <scope>NUCLEOTIDE SEQUENCE [LARGE SCALE GENOMIC DNA]</scope>
    <source>
        <strain evidence="2">D11</strain>
    </source>
</reference>
<accession>D6BCZ0</accession>
<gene>
    <name evidence="1" type="ORF">PSAG_00072</name>
</gene>
<sequence>MNYDIIHFEALGKEAEHLKTETIKAQENNLLPKI</sequence>
<name>D6BCZ0_9FUSO</name>
<organism evidence="1 2">
    <name type="scientific">Fusobacterium animalis D11</name>
    <dbReference type="NCBI Taxonomy" id="556264"/>
    <lineage>
        <taxon>Bacteria</taxon>
        <taxon>Fusobacteriati</taxon>
        <taxon>Fusobacteriota</taxon>
        <taxon>Fusobacteriia</taxon>
        <taxon>Fusobacteriales</taxon>
        <taxon>Fusobacteriaceae</taxon>
        <taxon>Fusobacterium</taxon>
    </lineage>
</organism>
<comment type="caution">
    <text evidence="1">The sequence shown here is derived from an EMBL/GenBank/DDBJ whole genome shotgun (WGS) entry which is preliminary data.</text>
</comment>
<protein>
    <submittedName>
        <fullName evidence="1">Uncharacterized protein</fullName>
    </submittedName>
</protein>
<dbReference type="Proteomes" id="UP000004650">
    <property type="component" value="Unassembled WGS sequence"/>
</dbReference>